<dbReference type="Proteomes" id="UP000827549">
    <property type="component" value="Chromosome 1"/>
</dbReference>
<dbReference type="EMBL" id="CP086714">
    <property type="protein sequence ID" value="WOO77284.1"/>
    <property type="molecule type" value="Genomic_DNA"/>
</dbReference>
<name>A0AAF0Y363_9TREE</name>
<dbReference type="SUPFAM" id="SSF159238">
    <property type="entry name" value="SO1590-like"/>
    <property type="match status" value="1"/>
</dbReference>
<dbReference type="GeneID" id="87804130"/>
<keyword evidence="2" id="KW-1185">Reference proteome</keyword>
<proteinExistence type="predicted"/>
<gene>
    <name evidence="1" type="ORF">LOC62_01G000872</name>
</gene>
<accession>A0AAF0Y363</accession>
<sequence>MPKETLKTSFTNTLWAELAVDASHPLPCKQNIQHTERTFSGGGVEGWASESSVLTAHSDVKFNATGDGQMFFVGSINGRQGAFAASTHTTIVDFVLSADWTIIPGTASGDLVGIRGTGSYSFKLGSDGDMKGIPVEAELVLELD</sequence>
<reference evidence="1" key="1">
    <citation type="submission" date="2023-10" db="EMBL/GenBank/DDBJ databases">
        <authorList>
            <person name="Noh H."/>
        </authorList>
    </citation>
    <scope>NUCLEOTIDE SEQUENCE</scope>
    <source>
        <strain evidence="1">DUCC4014</strain>
    </source>
</reference>
<dbReference type="Gene3D" id="2.40.350.10">
    <property type="entry name" value="SO1590-like"/>
    <property type="match status" value="1"/>
</dbReference>
<dbReference type="AlphaFoldDB" id="A0AAF0Y363"/>
<evidence type="ECO:0008006" key="3">
    <source>
        <dbReference type="Google" id="ProtNLM"/>
    </source>
</evidence>
<evidence type="ECO:0000313" key="2">
    <source>
        <dbReference type="Proteomes" id="UP000827549"/>
    </source>
</evidence>
<evidence type="ECO:0000313" key="1">
    <source>
        <dbReference type="EMBL" id="WOO77284.1"/>
    </source>
</evidence>
<dbReference type="InterPro" id="IPR021607">
    <property type="entry name" value="DUF3224"/>
</dbReference>
<dbReference type="Pfam" id="PF11528">
    <property type="entry name" value="DUF3224"/>
    <property type="match status" value="1"/>
</dbReference>
<dbReference type="RefSeq" id="XP_062623316.1">
    <property type="nucleotide sequence ID" value="XM_062767332.1"/>
</dbReference>
<dbReference type="InterPro" id="IPR023159">
    <property type="entry name" value="SO1590-like_sf"/>
</dbReference>
<protein>
    <recommendedName>
        <fullName evidence="3">DUF3224 domain-containing protein</fullName>
    </recommendedName>
</protein>
<organism evidence="1 2">
    <name type="scientific">Vanrija pseudolonga</name>
    <dbReference type="NCBI Taxonomy" id="143232"/>
    <lineage>
        <taxon>Eukaryota</taxon>
        <taxon>Fungi</taxon>
        <taxon>Dikarya</taxon>
        <taxon>Basidiomycota</taxon>
        <taxon>Agaricomycotina</taxon>
        <taxon>Tremellomycetes</taxon>
        <taxon>Trichosporonales</taxon>
        <taxon>Trichosporonaceae</taxon>
        <taxon>Vanrija</taxon>
    </lineage>
</organism>